<dbReference type="Pfam" id="PF00534">
    <property type="entry name" value="Glycos_transf_1"/>
    <property type="match status" value="1"/>
</dbReference>
<evidence type="ECO:0000256" key="2">
    <source>
        <dbReference type="ARBA" id="ARBA00004713"/>
    </source>
</evidence>
<evidence type="ECO:0000256" key="6">
    <source>
        <dbReference type="ARBA" id="ARBA00022519"/>
    </source>
</evidence>
<keyword evidence="15" id="KW-0328">Glycosyltransferase</keyword>
<dbReference type="UniPathway" id="UPA00958"/>
<evidence type="ECO:0000256" key="12">
    <source>
        <dbReference type="RuleBase" id="RU365103"/>
    </source>
</evidence>
<comment type="subcellular location">
    <subcellularLocation>
        <location evidence="1">Cell envelope</location>
    </subcellularLocation>
    <subcellularLocation>
        <location evidence="12">Cell membrane</location>
    </subcellularLocation>
</comment>
<organism evidence="15 16">
    <name type="scientific">Desulfoprunum benzoelyticum</name>
    <dbReference type="NCBI Taxonomy" id="1506996"/>
    <lineage>
        <taxon>Bacteria</taxon>
        <taxon>Pseudomonadati</taxon>
        <taxon>Thermodesulfobacteriota</taxon>
        <taxon>Desulfobulbia</taxon>
        <taxon>Desulfobulbales</taxon>
        <taxon>Desulfobulbaceae</taxon>
        <taxon>Desulfoprunum</taxon>
    </lineage>
</organism>
<keyword evidence="12" id="KW-0448">Lipopolysaccharide biosynthesis</keyword>
<evidence type="ECO:0000259" key="14">
    <source>
        <dbReference type="Pfam" id="PF04413"/>
    </source>
</evidence>
<evidence type="ECO:0000256" key="8">
    <source>
        <dbReference type="ARBA" id="ARBA00031445"/>
    </source>
</evidence>
<dbReference type="SUPFAM" id="SSF53756">
    <property type="entry name" value="UDP-Glycosyltransferase/glycogen phosphorylase"/>
    <property type="match status" value="1"/>
</dbReference>
<feature type="site" description="Transition state stabilizer" evidence="11">
    <location>
        <position position="214"/>
    </location>
</feature>
<evidence type="ECO:0000256" key="4">
    <source>
        <dbReference type="ARBA" id="ARBA00012621"/>
    </source>
</evidence>
<dbReference type="GO" id="GO:0043842">
    <property type="term" value="F:Kdo transferase activity"/>
    <property type="evidence" value="ECO:0007669"/>
    <property type="project" value="UniProtKB-EC"/>
</dbReference>
<reference evidence="15 16" key="1">
    <citation type="submission" date="2020-08" db="EMBL/GenBank/DDBJ databases">
        <title>Genomic Encyclopedia of Type Strains, Phase IV (KMG-IV): sequencing the most valuable type-strain genomes for metagenomic binning, comparative biology and taxonomic classification.</title>
        <authorList>
            <person name="Goeker M."/>
        </authorList>
    </citation>
    <scope>NUCLEOTIDE SEQUENCE [LARGE SCALE GENOMIC DNA]</scope>
    <source>
        <strain evidence="15 16">DSM 28570</strain>
    </source>
</reference>
<gene>
    <name evidence="15" type="ORF">HNQ81_003136</name>
</gene>
<feature type="site" description="Transition state stabilizer" evidence="11">
    <location>
        <position position="136"/>
    </location>
</feature>
<dbReference type="Pfam" id="PF04413">
    <property type="entry name" value="Glycos_transf_N"/>
    <property type="match status" value="1"/>
</dbReference>
<feature type="active site" description="Proton acceptor" evidence="10">
    <location>
        <position position="65"/>
    </location>
</feature>
<evidence type="ECO:0000256" key="5">
    <source>
        <dbReference type="ARBA" id="ARBA00019077"/>
    </source>
</evidence>
<name>A0A840UWS1_9BACT</name>
<protein>
    <recommendedName>
        <fullName evidence="5 12">3-deoxy-D-manno-octulosonic acid transferase</fullName>
        <shortName evidence="12">Kdo transferase</shortName>
        <ecNumber evidence="4 12">2.4.99.12</ecNumber>
    </recommendedName>
    <alternativeName>
        <fullName evidence="8 12">Lipid IV(A) 3-deoxy-D-manno-octulosonic acid transferase</fullName>
    </alternativeName>
</protein>
<dbReference type="GO" id="GO:0009245">
    <property type="term" value="P:lipid A biosynthetic process"/>
    <property type="evidence" value="ECO:0007669"/>
    <property type="project" value="TreeGrafter"/>
</dbReference>
<dbReference type="Gene3D" id="3.40.50.2000">
    <property type="entry name" value="Glycogen Phosphorylase B"/>
    <property type="match status" value="1"/>
</dbReference>
<sequence>MIPIYNLCQILVLVVAWPILALLVLLRPKYRKTFFFRLGIGLQRHLPSAPATGKTVWVHALSVGEVSSARSLIVGLRDQFPDVRIVCSTTTATGLAIARTLLHDHVDAIFPSPLDLRPVVARFLRLIRPDLFILVETDFWPNVLTTLNKNDIPAILVNGRVSARSLSRYRRAGFFFRPLFRSFAHLCMQTDSDRINLEGLGVEPHRLHCLGNLKFDTPVTSPAGCRDGLSLHSPDNRLTILAGSTHEGEEDIIFTIYAELKNHHPGLRLIVAPRNPERCPEIARLATRHDLSLTLRSREPQKTADVLLVDSIGELPWLYALADIAFVGGSLVAARGHNPIEPATHGVPVLFGRHMEDFAEISRDLVAAGGALTVSDRESLAEALNALLSSEDRRKIMGRHARRYVERQQGVVARHLTIIRPYL</sequence>
<comment type="function">
    <text evidence="12">Involved in lipopolysaccharide (LPS) biosynthesis. Catalyzes the transfer of 3-deoxy-D-manno-octulosonate (Kdo) residue(s) from CMP-Kdo to lipid IV(A), the tetraacyldisaccharide-1,4'-bisphosphate precursor of lipid A.</text>
</comment>
<evidence type="ECO:0000313" key="15">
    <source>
        <dbReference type="EMBL" id="MBB5349383.1"/>
    </source>
</evidence>
<keyword evidence="12" id="KW-0472">Membrane</keyword>
<dbReference type="Gene3D" id="3.40.50.11720">
    <property type="entry name" value="3-Deoxy-D-manno-octulosonic-acid transferase, N-terminal domain"/>
    <property type="match status" value="1"/>
</dbReference>
<dbReference type="AlphaFoldDB" id="A0A840UWS1"/>
<keyword evidence="12" id="KW-0812">Transmembrane</keyword>
<dbReference type="RefSeq" id="WP_183352185.1">
    <property type="nucleotide sequence ID" value="NZ_JACHEO010000024.1"/>
</dbReference>
<evidence type="ECO:0000256" key="1">
    <source>
        <dbReference type="ARBA" id="ARBA00004196"/>
    </source>
</evidence>
<evidence type="ECO:0000256" key="9">
    <source>
        <dbReference type="ARBA" id="ARBA00049183"/>
    </source>
</evidence>
<evidence type="ECO:0000256" key="7">
    <source>
        <dbReference type="ARBA" id="ARBA00022679"/>
    </source>
</evidence>
<dbReference type="PANTHER" id="PTHR42755">
    <property type="entry name" value="3-DEOXY-MANNO-OCTULOSONATE CYTIDYLYLTRANSFERASE"/>
    <property type="match status" value="1"/>
</dbReference>
<dbReference type="InterPro" id="IPR001296">
    <property type="entry name" value="Glyco_trans_1"/>
</dbReference>
<keyword evidence="16" id="KW-1185">Reference proteome</keyword>
<feature type="domain" description="Glycosyl transferase family 1" evidence="13">
    <location>
        <begin position="286"/>
        <end position="403"/>
    </location>
</feature>
<accession>A0A840UWS1</accession>
<dbReference type="InterPro" id="IPR007507">
    <property type="entry name" value="Glycos_transf_N"/>
</dbReference>
<comment type="catalytic activity">
    <reaction evidence="9 12">
        <text>lipid IVA (E. coli) + CMP-3-deoxy-beta-D-manno-octulosonate = alpha-Kdo-(2-&gt;6)-lipid IVA (E. coli) + CMP + H(+)</text>
        <dbReference type="Rhea" id="RHEA:28066"/>
        <dbReference type="ChEBI" id="CHEBI:15378"/>
        <dbReference type="ChEBI" id="CHEBI:58603"/>
        <dbReference type="ChEBI" id="CHEBI:60364"/>
        <dbReference type="ChEBI" id="CHEBI:60377"/>
        <dbReference type="ChEBI" id="CHEBI:85987"/>
        <dbReference type="EC" id="2.4.99.12"/>
    </reaction>
</comment>
<keyword evidence="12" id="KW-1133">Transmembrane helix</keyword>
<comment type="pathway">
    <text evidence="2 12">Bacterial outer membrane biogenesis; LPS core biosynthesis.</text>
</comment>
<evidence type="ECO:0000256" key="3">
    <source>
        <dbReference type="ARBA" id="ARBA00006380"/>
    </source>
</evidence>
<keyword evidence="6" id="KW-0997">Cell inner membrane</keyword>
<evidence type="ECO:0000313" key="16">
    <source>
        <dbReference type="Proteomes" id="UP000539642"/>
    </source>
</evidence>
<dbReference type="InterPro" id="IPR038107">
    <property type="entry name" value="Glycos_transf_N_sf"/>
</dbReference>
<evidence type="ECO:0000259" key="13">
    <source>
        <dbReference type="Pfam" id="PF00534"/>
    </source>
</evidence>
<dbReference type="PANTHER" id="PTHR42755:SF1">
    <property type="entry name" value="3-DEOXY-D-MANNO-OCTULOSONIC ACID TRANSFERASE, MITOCHONDRIAL-RELATED"/>
    <property type="match status" value="1"/>
</dbReference>
<proteinExistence type="inferred from homology"/>
<comment type="similarity">
    <text evidence="3">Belongs to the glycosyltransferase group 1 family. Glycosyltransferase 30 subfamily.</text>
</comment>
<dbReference type="GO" id="GO:0005886">
    <property type="term" value="C:plasma membrane"/>
    <property type="evidence" value="ECO:0007669"/>
    <property type="project" value="UniProtKB-SubCell"/>
</dbReference>
<evidence type="ECO:0000256" key="10">
    <source>
        <dbReference type="PIRSR" id="PIRSR639901-1"/>
    </source>
</evidence>
<comment type="caution">
    <text evidence="15">The sequence shown here is derived from an EMBL/GenBank/DDBJ whole genome shotgun (WGS) entry which is preliminary data.</text>
</comment>
<keyword evidence="7 12" id="KW-0808">Transferase</keyword>
<evidence type="ECO:0000256" key="11">
    <source>
        <dbReference type="PIRSR" id="PIRSR639901-2"/>
    </source>
</evidence>
<dbReference type="GO" id="GO:0009244">
    <property type="term" value="P:lipopolysaccharide core region biosynthetic process"/>
    <property type="evidence" value="ECO:0007669"/>
    <property type="project" value="UniProtKB-UniRule"/>
</dbReference>
<dbReference type="InterPro" id="IPR039901">
    <property type="entry name" value="Kdotransferase"/>
</dbReference>
<dbReference type="GO" id="GO:0030313">
    <property type="term" value="C:cell envelope"/>
    <property type="evidence" value="ECO:0007669"/>
    <property type="project" value="UniProtKB-SubCell"/>
</dbReference>
<dbReference type="EC" id="2.4.99.12" evidence="4 12"/>
<keyword evidence="12" id="KW-1003">Cell membrane</keyword>
<dbReference type="EMBL" id="JACHEO010000024">
    <property type="protein sequence ID" value="MBB5349383.1"/>
    <property type="molecule type" value="Genomic_DNA"/>
</dbReference>
<dbReference type="Proteomes" id="UP000539642">
    <property type="component" value="Unassembled WGS sequence"/>
</dbReference>
<dbReference type="FunFam" id="3.40.50.2000:FF:000032">
    <property type="entry name" value="3-deoxy-D-manno-octulosonic acid transferase"/>
    <property type="match status" value="1"/>
</dbReference>
<feature type="transmembrane region" description="Helical" evidence="12">
    <location>
        <begin position="6"/>
        <end position="26"/>
    </location>
</feature>
<feature type="domain" description="3-deoxy-D-manno-octulosonic-acid transferase N-terminal" evidence="14">
    <location>
        <begin position="50"/>
        <end position="216"/>
    </location>
</feature>